<accession>A0A7G7BIY0</accession>
<organism evidence="1 2">
    <name type="scientific">Streptomyces finlayi</name>
    <dbReference type="NCBI Taxonomy" id="67296"/>
    <lineage>
        <taxon>Bacteria</taxon>
        <taxon>Bacillati</taxon>
        <taxon>Actinomycetota</taxon>
        <taxon>Actinomycetes</taxon>
        <taxon>Kitasatosporales</taxon>
        <taxon>Streptomycetaceae</taxon>
        <taxon>Streptomyces</taxon>
    </lineage>
</organism>
<evidence type="ECO:0000313" key="2">
    <source>
        <dbReference type="Proteomes" id="UP000515307"/>
    </source>
</evidence>
<proteinExistence type="predicted"/>
<name>A0A7G7BIY0_9ACTN</name>
<protein>
    <submittedName>
        <fullName evidence="1">Uncharacterized protein</fullName>
    </submittedName>
</protein>
<dbReference type="AlphaFoldDB" id="A0A7G7BIY0"/>
<sequence length="90" mass="10084">MSAIENLYQAIRQQISHNEHGLAEQIKALVDTYQAREAERERVIATFQDEEGDVLDSDLPAYDETVDDYGHAGREDLVELLGKLTALLPA</sequence>
<dbReference type="KEGG" id="sfiy:F0344_12325"/>
<evidence type="ECO:0000313" key="1">
    <source>
        <dbReference type="EMBL" id="QNE75295.1"/>
    </source>
</evidence>
<keyword evidence="2" id="KW-1185">Reference proteome</keyword>
<reference evidence="2" key="1">
    <citation type="submission" date="2019-10" db="EMBL/GenBank/DDBJ databases">
        <title>Antimicrobial potential of Antarctic Bacteria.</title>
        <authorList>
            <person name="Benaud N."/>
            <person name="Edwards R.J."/>
            <person name="Ferrari B.C."/>
        </authorList>
    </citation>
    <scope>NUCLEOTIDE SEQUENCE [LARGE SCALE GENOMIC DNA]</scope>
    <source>
        <strain evidence="2">NBSH44</strain>
    </source>
</reference>
<dbReference type="RefSeq" id="WP_185298827.1">
    <property type="nucleotide sequence ID" value="NZ_CP045702.1"/>
</dbReference>
<dbReference type="EMBL" id="CP045702">
    <property type="protein sequence ID" value="QNE75295.1"/>
    <property type="molecule type" value="Genomic_DNA"/>
</dbReference>
<dbReference type="Proteomes" id="UP000515307">
    <property type="component" value="Chromosome"/>
</dbReference>
<gene>
    <name evidence="1" type="ORF">F0344_12325</name>
</gene>